<keyword evidence="1" id="KW-1133">Transmembrane helix</keyword>
<sequence length="167" mass="19097">MVEQHQGHISPDSQWSTYEANVQSYRGLSMSAQSLYLAVGAILLGVGDKLPFFTVLVLAMVTTWYVFFPVIFARCAIVDFHKFDLGSRYNAHGEVRESRDDSRLSERAYANLWRGRALRARVASHIDMPAGQRFRTMRQTRLKLDLFIPVSVTVVWVVFALYILLSH</sequence>
<keyword evidence="1" id="KW-0472">Membrane</keyword>
<dbReference type="AlphaFoldDB" id="A0AAJ6B450"/>
<feature type="transmembrane region" description="Helical" evidence="1">
    <location>
        <begin position="28"/>
        <end position="46"/>
    </location>
</feature>
<evidence type="ECO:0000313" key="2">
    <source>
        <dbReference type="EMBL" id="WEK14840.1"/>
    </source>
</evidence>
<proteinExistence type="predicted"/>
<gene>
    <name evidence="2" type="ORF">P0Y48_06520</name>
</gene>
<keyword evidence="1" id="KW-0812">Transmembrane</keyword>
<reference evidence="2" key="1">
    <citation type="submission" date="2023-03" db="EMBL/GenBank/DDBJ databases">
        <title>Andean soil-derived lignocellulolytic bacterial consortium as a source of novel taxa and putative plastic-active enzymes.</title>
        <authorList>
            <person name="Diaz-Garcia L."/>
            <person name="Chuvochina M."/>
            <person name="Feuerriegel G."/>
            <person name="Bunk B."/>
            <person name="Sproer C."/>
            <person name="Streit W.R."/>
            <person name="Rodriguez L.M."/>
            <person name="Overmann J."/>
            <person name="Jimenez D.J."/>
        </authorList>
    </citation>
    <scope>NUCLEOTIDE SEQUENCE</scope>
    <source>
        <strain evidence="2">MAG 4610</strain>
    </source>
</reference>
<organism evidence="2 3">
    <name type="scientific">Candidatus Microbacterium phytovorans</name>
    <dbReference type="NCBI Taxonomy" id="3121374"/>
    <lineage>
        <taxon>Bacteria</taxon>
        <taxon>Bacillati</taxon>
        <taxon>Actinomycetota</taxon>
        <taxon>Actinomycetes</taxon>
        <taxon>Micrococcales</taxon>
        <taxon>Microbacteriaceae</taxon>
        <taxon>Microbacterium</taxon>
    </lineage>
</organism>
<dbReference type="Proteomes" id="UP001213972">
    <property type="component" value="Chromosome"/>
</dbReference>
<evidence type="ECO:0000256" key="1">
    <source>
        <dbReference type="SAM" id="Phobius"/>
    </source>
</evidence>
<evidence type="ECO:0000313" key="3">
    <source>
        <dbReference type="Proteomes" id="UP001213972"/>
    </source>
</evidence>
<feature type="transmembrane region" description="Helical" evidence="1">
    <location>
        <begin position="52"/>
        <end position="73"/>
    </location>
</feature>
<dbReference type="EMBL" id="CP119321">
    <property type="protein sequence ID" value="WEK14840.1"/>
    <property type="molecule type" value="Genomic_DNA"/>
</dbReference>
<accession>A0AAJ6B450</accession>
<name>A0AAJ6B450_9MICO</name>
<protein>
    <submittedName>
        <fullName evidence="2">Uncharacterized protein</fullName>
    </submittedName>
</protein>
<feature type="transmembrane region" description="Helical" evidence="1">
    <location>
        <begin position="144"/>
        <end position="165"/>
    </location>
</feature>